<feature type="compositionally biased region" description="Polar residues" evidence="1">
    <location>
        <begin position="112"/>
        <end position="132"/>
    </location>
</feature>
<accession>S8AT00</accession>
<protein>
    <submittedName>
        <fullName evidence="2">Uncharacterized protein</fullName>
    </submittedName>
</protein>
<feature type="compositionally biased region" description="Polar residues" evidence="1">
    <location>
        <begin position="143"/>
        <end position="157"/>
    </location>
</feature>
<sequence>MENIRDSAAAPSPDFTIETREIDPDLMDEDEAKNDAAEILCSLAAGTLIATTSSDTSAQVAIHPSTPVQQSPTSPPLGLSDTKEEDEDDEENLVIITLPPPARPETPNPNNQLATSSPLSPSGSRRALQSRTPPRIEPPLTPQTPTGNKQAHSSNPHRYNKLRSKLRKDRERELMSQKGSMGTNKLEDLRIRERMVKQLRKNIRVPDEVRDAIKKLIKALPEMEDQTWRNRLEKFSFLDFCEMWRFQYLEPDEFIHIQGWDNTTLDDSGAVRYVIGICRQEAGLSMTSGG</sequence>
<evidence type="ECO:0000313" key="2">
    <source>
        <dbReference type="EMBL" id="EPS46004.1"/>
    </source>
</evidence>
<dbReference type="OrthoDB" id="5421994at2759"/>
<dbReference type="EMBL" id="AQGS01000001">
    <property type="protein sequence ID" value="EPS46004.1"/>
    <property type="molecule type" value="Genomic_DNA"/>
</dbReference>
<reference evidence="2 3" key="1">
    <citation type="journal article" date="2013" name="PLoS Genet.">
        <title>Genomic mechanisms accounting for the adaptation to parasitism in nematode-trapping fungi.</title>
        <authorList>
            <person name="Meerupati T."/>
            <person name="Andersson K.M."/>
            <person name="Friman E."/>
            <person name="Kumar D."/>
            <person name="Tunlid A."/>
            <person name="Ahren D."/>
        </authorList>
    </citation>
    <scope>NUCLEOTIDE SEQUENCE [LARGE SCALE GENOMIC DNA]</scope>
    <source>
        <strain evidence="2 3">CBS 200.50</strain>
    </source>
</reference>
<feature type="compositionally biased region" description="Acidic residues" evidence="1">
    <location>
        <begin position="83"/>
        <end position="92"/>
    </location>
</feature>
<comment type="caution">
    <text evidence="2">The sequence shown here is derived from an EMBL/GenBank/DDBJ whole genome shotgun (WGS) entry which is preliminary data.</text>
</comment>
<name>S8AT00_DACHA</name>
<dbReference type="Proteomes" id="UP000015100">
    <property type="component" value="Unassembled WGS sequence"/>
</dbReference>
<feature type="region of interest" description="Disordered" evidence="1">
    <location>
        <begin position="1"/>
        <end position="33"/>
    </location>
</feature>
<feature type="compositionally biased region" description="Pro residues" evidence="1">
    <location>
        <begin position="98"/>
        <end position="107"/>
    </location>
</feature>
<organism evidence="2 3">
    <name type="scientific">Dactylellina haptotyla (strain CBS 200.50)</name>
    <name type="common">Nematode-trapping fungus</name>
    <name type="synonym">Monacrosporium haptotylum</name>
    <dbReference type="NCBI Taxonomy" id="1284197"/>
    <lineage>
        <taxon>Eukaryota</taxon>
        <taxon>Fungi</taxon>
        <taxon>Dikarya</taxon>
        <taxon>Ascomycota</taxon>
        <taxon>Pezizomycotina</taxon>
        <taxon>Orbiliomycetes</taxon>
        <taxon>Orbiliales</taxon>
        <taxon>Orbiliaceae</taxon>
        <taxon>Dactylellina</taxon>
    </lineage>
</organism>
<evidence type="ECO:0000313" key="3">
    <source>
        <dbReference type="Proteomes" id="UP000015100"/>
    </source>
</evidence>
<reference evidence="3" key="2">
    <citation type="submission" date="2013-04" db="EMBL/GenBank/DDBJ databases">
        <title>Genomic mechanisms accounting for the adaptation to parasitism in nematode-trapping fungi.</title>
        <authorList>
            <person name="Ahren D.G."/>
        </authorList>
    </citation>
    <scope>NUCLEOTIDE SEQUENCE [LARGE SCALE GENOMIC DNA]</scope>
    <source>
        <strain evidence="3">CBS 200.50</strain>
    </source>
</reference>
<dbReference type="AlphaFoldDB" id="S8AT00"/>
<keyword evidence="3" id="KW-1185">Reference proteome</keyword>
<gene>
    <name evidence="2" type="ORF">H072_41</name>
</gene>
<dbReference type="HOGENOM" id="CLU_841910_0_0_1"/>
<feature type="region of interest" description="Disordered" evidence="1">
    <location>
        <begin position="54"/>
        <end position="161"/>
    </location>
</feature>
<proteinExistence type="predicted"/>
<evidence type="ECO:0000256" key="1">
    <source>
        <dbReference type="SAM" id="MobiDB-lite"/>
    </source>
</evidence>